<evidence type="ECO:0000256" key="2">
    <source>
        <dbReference type="ARBA" id="ARBA00022723"/>
    </source>
</evidence>
<gene>
    <name evidence="7" type="ORF">FWILDA_LOCUS15376</name>
</gene>
<keyword evidence="3" id="KW-0863">Zinc-finger</keyword>
<dbReference type="PANTHER" id="PTHR46481:SF10">
    <property type="entry name" value="ZINC FINGER BED DOMAIN-CONTAINING PROTEIN 39"/>
    <property type="match status" value="1"/>
</dbReference>
<evidence type="ECO:0000256" key="5">
    <source>
        <dbReference type="ARBA" id="ARBA00023242"/>
    </source>
</evidence>
<comment type="subcellular location">
    <subcellularLocation>
        <location evidence="1">Nucleus</location>
    </subcellularLocation>
</comment>
<reference evidence="7" key="1">
    <citation type="submission" date="2022-08" db="EMBL/GenBank/DDBJ databases">
        <authorList>
            <person name="Kallberg Y."/>
            <person name="Tangrot J."/>
            <person name="Rosling A."/>
        </authorList>
    </citation>
    <scope>NUCLEOTIDE SEQUENCE</scope>
    <source>
        <strain evidence="7">Wild A</strain>
    </source>
</reference>
<dbReference type="SUPFAM" id="SSF53098">
    <property type="entry name" value="Ribonuclease H-like"/>
    <property type="match status" value="1"/>
</dbReference>
<dbReference type="EMBL" id="CAMKVN010007968">
    <property type="protein sequence ID" value="CAI2192041.1"/>
    <property type="molecule type" value="Genomic_DNA"/>
</dbReference>
<dbReference type="GO" id="GO:0008270">
    <property type="term" value="F:zinc ion binding"/>
    <property type="evidence" value="ECO:0007669"/>
    <property type="project" value="UniProtKB-KW"/>
</dbReference>
<evidence type="ECO:0000256" key="3">
    <source>
        <dbReference type="ARBA" id="ARBA00022771"/>
    </source>
</evidence>
<evidence type="ECO:0000313" key="8">
    <source>
        <dbReference type="Proteomes" id="UP001153678"/>
    </source>
</evidence>
<dbReference type="PANTHER" id="PTHR46481">
    <property type="entry name" value="ZINC FINGER BED DOMAIN-CONTAINING PROTEIN 4"/>
    <property type="match status" value="1"/>
</dbReference>
<evidence type="ECO:0000256" key="6">
    <source>
        <dbReference type="SAM" id="MobiDB-lite"/>
    </source>
</evidence>
<name>A0A9W4T4A7_9GLOM</name>
<keyword evidence="2" id="KW-0479">Metal-binding</keyword>
<feature type="region of interest" description="Disordered" evidence="6">
    <location>
        <begin position="1"/>
        <end position="23"/>
    </location>
</feature>
<dbReference type="InterPro" id="IPR052035">
    <property type="entry name" value="ZnF_BED_domain_contain"/>
</dbReference>
<keyword evidence="5" id="KW-0539">Nucleus</keyword>
<evidence type="ECO:0000256" key="1">
    <source>
        <dbReference type="ARBA" id="ARBA00004123"/>
    </source>
</evidence>
<accession>A0A9W4T4A7</accession>
<dbReference type="SUPFAM" id="SSF140996">
    <property type="entry name" value="Hermes dimerisation domain"/>
    <property type="match status" value="1"/>
</dbReference>
<dbReference type="AlphaFoldDB" id="A0A9W4T4A7"/>
<comment type="caution">
    <text evidence="7">The sequence shown here is derived from an EMBL/GenBank/DDBJ whole genome shotgun (WGS) entry which is preliminary data.</text>
</comment>
<evidence type="ECO:0000313" key="7">
    <source>
        <dbReference type="EMBL" id="CAI2192041.1"/>
    </source>
</evidence>
<dbReference type="OrthoDB" id="2311312at2759"/>
<dbReference type="GO" id="GO:0005634">
    <property type="term" value="C:nucleus"/>
    <property type="evidence" value="ECO:0007669"/>
    <property type="project" value="UniProtKB-SubCell"/>
</dbReference>
<protein>
    <submittedName>
        <fullName evidence="7">1747_t:CDS:1</fullName>
    </submittedName>
</protein>
<organism evidence="7 8">
    <name type="scientific">Funneliformis geosporum</name>
    <dbReference type="NCBI Taxonomy" id="1117311"/>
    <lineage>
        <taxon>Eukaryota</taxon>
        <taxon>Fungi</taxon>
        <taxon>Fungi incertae sedis</taxon>
        <taxon>Mucoromycota</taxon>
        <taxon>Glomeromycotina</taxon>
        <taxon>Glomeromycetes</taxon>
        <taxon>Glomerales</taxon>
        <taxon>Glomeraceae</taxon>
        <taxon>Funneliformis</taxon>
    </lineage>
</organism>
<dbReference type="Proteomes" id="UP001153678">
    <property type="component" value="Unassembled WGS sequence"/>
</dbReference>
<feature type="non-terminal residue" evidence="7">
    <location>
        <position position="240"/>
    </location>
</feature>
<proteinExistence type="predicted"/>
<evidence type="ECO:0000256" key="4">
    <source>
        <dbReference type="ARBA" id="ARBA00022833"/>
    </source>
</evidence>
<sequence length="240" mass="27683">MSGTNSLTGNLKRHLDKNHPNKVNPSVIKQATFMKQFLEIENNIPIVFTNEIFCEKLSIWIAVDDQPFTVVDCPEFQELIKTCIREAKVPSADTIRSDILKLYKKQLTNIQCILQNTPGKISFTLDCWTSSNIIAFLGSHSGENMVKEFLNSIQEFHILTKPLNDFILLERDLNEYLISPKEWNMVKELCHVFDFHTATEYMSMSQYITLSSSIPIYNSLLEHLEKLLDENDITFCHSSE</sequence>
<keyword evidence="8" id="KW-1185">Reference proteome</keyword>
<keyword evidence="4" id="KW-0862">Zinc</keyword>
<dbReference type="InterPro" id="IPR012337">
    <property type="entry name" value="RNaseH-like_sf"/>
</dbReference>